<sequence>MRERNVLKTVGYFDEAALSSGSDVIVCRHRNI</sequence>
<gene>
    <name evidence="1" type="ORF">ABENE_08100</name>
</gene>
<comment type="caution">
    <text evidence="1">The sequence shown here is derived from an EMBL/GenBank/DDBJ whole genome shotgun (WGS) entry which is preliminary data.</text>
</comment>
<evidence type="ECO:0000313" key="2">
    <source>
        <dbReference type="Proteomes" id="UP000017837"/>
    </source>
</evidence>
<proteinExistence type="predicted"/>
<keyword evidence="2" id="KW-1185">Reference proteome</keyword>
<name>V4Q464_9CAUL</name>
<accession>V4Q464</accession>
<dbReference type="AlphaFoldDB" id="V4Q464"/>
<protein>
    <submittedName>
        <fullName evidence="1">Uncharacterized protein</fullName>
    </submittedName>
</protein>
<dbReference type="PATRIC" id="fig|1121022.4.peg.1629"/>
<reference evidence="1 2" key="1">
    <citation type="journal article" date="2014" name="Nature">
        <title>Sequential evolution of bacterial morphology by co-option of a developmental regulator.</title>
        <authorList>
            <person name="Jiang C."/>
            <person name="Brown P.J."/>
            <person name="Ducret A."/>
            <person name="Brun Y.V."/>
        </authorList>
    </citation>
    <scope>NUCLEOTIDE SEQUENCE [LARGE SCALE GENOMIC DNA]</scope>
    <source>
        <strain evidence="1 2">DSM 16100</strain>
    </source>
</reference>
<dbReference type="EMBL" id="AWGB01000012">
    <property type="protein sequence ID" value="ESQ92590.1"/>
    <property type="molecule type" value="Genomic_DNA"/>
</dbReference>
<organism evidence="1 2">
    <name type="scientific">Asticcacaulis benevestitus DSM 16100 = ATCC BAA-896</name>
    <dbReference type="NCBI Taxonomy" id="1121022"/>
    <lineage>
        <taxon>Bacteria</taxon>
        <taxon>Pseudomonadati</taxon>
        <taxon>Pseudomonadota</taxon>
        <taxon>Alphaproteobacteria</taxon>
        <taxon>Caulobacterales</taxon>
        <taxon>Caulobacteraceae</taxon>
        <taxon>Asticcacaulis</taxon>
    </lineage>
</organism>
<evidence type="ECO:0000313" key="1">
    <source>
        <dbReference type="EMBL" id="ESQ92590.1"/>
    </source>
</evidence>
<dbReference type="Proteomes" id="UP000017837">
    <property type="component" value="Unassembled WGS sequence"/>
</dbReference>